<gene>
    <name evidence="2" type="primary">ORF67932</name>
</gene>
<evidence type="ECO:0000313" key="2">
    <source>
        <dbReference type="EMBL" id="CEK68838.1"/>
    </source>
</evidence>
<dbReference type="AlphaFoldDB" id="A0A0B6ZJZ6"/>
<reference evidence="2" key="1">
    <citation type="submission" date="2014-12" db="EMBL/GenBank/DDBJ databases">
        <title>Insight into the proteome of Arion vulgaris.</title>
        <authorList>
            <person name="Aradska J."/>
            <person name="Bulat T."/>
            <person name="Smidak R."/>
            <person name="Sarate P."/>
            <person name="Gangsoo J."/>
            <person name="Sialana F."/>
            <person name="Bilban M."/>
            <person name="Lubec G."/>
        </authorList>
    </citation>
    <scope>NUCLEOTIDE SEQUENCE</scope>
    <source>
        <tissue evidence="2">Skin</tissue>
    </source>
</reference>
<organism evidence="2">
    <name type="scientific">Arion vulgaris</name>
    <dbReference type="NCBI Taxonomy" id="1028688"/>
    <lineage>
        <taxon>Eukaryota</taxon>
        <taxon>Metazoa</taxon>
        <taxon>Spiralia</taxon>
        <taxon>Lophotrochozoa</taxon>
        <taxon>Mollusca</taxon>
        <taxon>Gastropoda</taxon>
        <taxon>Heterobranchia</taxon>
        <taxon>Euthyneura</taxon>
        <taxon>Panpulmonata</taxon>
        <taxon>Eupulmonata</taxon>
        <taxon>Stylommatophora</taxon>
        <taxon>Helicina</taxon>
        <taxon>Arionoidea</taxon>
        <taxon>Arionidae</taxon>
        <taxon>Arion</taxon>
    </lineage>
</organism>
<evidence type="ECO:0000256" key="1">
    <source>
        <dbReference type="SAM" id="Coils"/>
    </source>
</evidence>
<feature type="coiled-coil region" evidence="1">
    <location>
        <begin position="275"/>
        <end position="302"/>
    </location>
</feature>
<protein>
    <submittedName>
        <fullName evidence="2">Uncharacterized protein</fullName>
    </submittedName>
</protein>
<feature type="coiled-coil region" evidence="1">
    <location>
        <begin position="49"/>
        <end position="84"/>
    </location>
</feature>
<dbReference type="EMBL" id="HACG01021973">
    <property type="protein sequence ID" value="CEK68838.1"/>
    <property type="molecule type" value="Transcribed_RNA"/>
</dbReference>
<sequence length="331" mass="38034">MANSTTLRIENLNALVLRTTKFNSNRKMAPDLGLHNGMKMNYSAIHKENEILEDHLEDHLLQIKKNERRAMEEKGGELDEIRRQMDVIIKLQEAVNSRNPCDSTDILSTARMTKFGRQWGEKRPNRALAKIQAERNKFSSKNLFNGRKISNSPGIDFNKLVPTSGMQIPSDNEDDGIYSNTSKIQSSSAKPQKHIQNKGYLKETFSSLAGSRPMTAGVAYERVQKEDDILPPRAKSAVLRSRSRRQLELLCRVTPNEDELEVTPDFKVDWKVINEKRRRLKLQQLKEEHAEIQDRVLNFLRDVDTFNKRPISAQTSIAVRSTSMHWNHSDV</sequence>
<proteinExistence type="predicted"/>
<accession>A0A0B6ZJZ6</accession>
<keyword evidence="1" id="KW-0175">Coiled coil</keyword>
<name>A0A0B6ZJZ6_9EUPU</name>